<organism evidence="10 11">
    <name type="scientific">Meristemomyces frigidus</name>
    <dbReference type="NCBI Taxonomy" id="1508187"/>
    <lineage>
        <taxon>Eukaryota</taxon>
        <taxon>Fungi</taxon>
        <taxon>Dikarya</taxon>
        <taxon>Ascomycota</taxon>
        <taxon>Pezizomycotina</taxon>
        <taxon>Dothideomycetes</taxon>
        <taxon>Dothideomycetidae</taxon>
        <taxon>Mycosphaerellales</taxon>
        <taxon>Teratosphaeriaceae</taxon>
        <taxon>Meristemomyces</taxon>
    </lineage>
</organism>
<keyword evidence="4 8" id="KW-1133">Transmembrane helix</keyword>
<name>A0AAN7YNW2_9PEZI</name>
<dbReference type="InterPro" id="IPR013130">
    <property type="entry name" value="Fe3_Rdtase_TM_dom"/>
</dbReference>
<dbReference type="InterPro" id="IPR051410">
    <property type="entry name" value="Ferric/Cupric_Reductase"/>
</dbReference>
<keyword evidence="2" id="KW-0813">Transport</keyword>
<sequence length="652" mass="72740">MRADSANSLSFNLMSQGWPERPVAHPAPSINDFTSARLLSTIPNYHLVMAEEPGNPQPLSGIDPRIHPQTNDDADFRRRLIEGILYSRWMIKTYHAVLLSVLLAFTAWHWWIKLQRRRRDVKPHKHYGTAASSSTSSTLSGNTTPPDAAKAKEVNDELTILLSKPPAVRNLSTARKLLRKLHALAIYQPPKIPMINKSLPSNSTTLLILLFLSLNLIYLLHRTSLTLKFAFLVADRASLLFVANLPWLYLLAAKNQPLKFLTGYSYENLNILHRRLGEWLCLLAVLHSAGMVVGWYTFLRTQGLGLWYFLTRDIILLGIGAFVCYELLFLTSLSAFRRWWYEIFLGTHVVLQAGALGFVFFHFHTARVYVGISLGIFLVDRVVYRLVLKSKTIRADLTLMDDADTVLVSGSWPLSHRFLSTLGQNVGSGWKPTEHVFLTVPALSRKHMIQAHPFTIAAAAPTDTEHAWFNLIIRAHDGFTRDLVRHAQRYASTEVRLDGPYGSLHALEMLRRSDLAVVVVGGSGIAVAYPLVWALFHQPDVETATTPAVGLIWVVHEAIQVNWIGQERLDELRNKGLQVCIPPPTSEAGRPDVSTLVENMVVELGGNSGLSEQSVGVVASGPDGMNRAVENTCAGMAWRGLDCSVAVEKYGW</sequence>
<protein>
    <recommendedName>
        <fullName evidence="9">FAD-binding FR-type domain-containing protein</fullName>
    </recommendedName>
</protein>
<evidence type="ECO:0000313" key="11">
    <source>
        <dbReference type="Proteomes" id="UP001310890"/>
    </source>
</evidence>
<dbReference type="GO" id="GO:0000293">
    <property type="term" value="F:ferric-chelate reductase activity"/>
    <property type="evidence" value="ECO:0007669"/>
    <property type="project" value="TreeGrafter"/>
</dbReference>
<dbReference type="Proteomes" id="UP001310890">
    <property type="component" value="Unassembled WGS sequence"/>
</dbReference>
<feature type="transmembrane region" description="Helical" evidence="8">
    <location>
        <begin position="305"/>
        <end position="328"/>
    </location>
</feature>
<feature type="domain" description="FAD-binding FR-type" evidence="9">
    <location>
        <begin position="361"/>
        <end position="507"/>
    </location>
</feature>
<evidence type="ECO:0000256" key="5">
    <source>
        <dbReference type="ARBA" id="ARBA00023065"/>
    </source>
</evidence>
<dbReference type="SFLD" id="SFLDS00052">
    <property type="entry name" value="Ferric_Reductase_Domain"/>
    <property type="match status" value="1"/>
</dbReference>
<feature type="transmembrane region" description="Helical" evidence="8">
    <location>
        <begin position="515"/>
        <end position="536"/>
    </location>
</feature>
<dbReference type="EMBL" id="JAVRRL010000072">
    <property type="protein sequence ID" value="KAK5109033.1"/>
    <property type="molecule type" value="Genomic_DNA"/>
</dbReference>
<accession>A0AAN7YNW2</accession>
<dbReference type="PANTHER" id="PTHR32361:SF28">
    <property type="entry name" value="FRP1P"/>
    <property type="match status" value="1"/>
</dbReference>
<evidence type="ECO:0000256" key="4">
    <source>
        <dbReference type="ARBA" id="ARBA00022989"/>
    </source>
</evidence>
<proteinExistence type="predicted"/>
<evidence type="ECO:0000256" key="7">
    <source>
        <dbReference type="SAM" id="MobiDB-lite"/>
    </source>
</evidence>
<dbReference type="CDD" id="cd06186">
    <property type="entry name" value="NOX_Duox_like_FAD_NADP"/>
    <property type="match status" value="1"/>
</dbReference>
<keyword evidence="5" id="KW-0406">Ion transport</keyword>
<feature type="transmembrane region" description="Helical" evidence="8">
    <location>
        <begin position="204"/>
        <end position="221"/>
    </location>
</feature>
<feature type="transmembrane region" description="Helical" evidence="8">
    <location>
        <begin position="340"/>
        <end position="360"/>
    </location>
</feature>
<reference evidence="10" key="1">
    <citation type="submission" date="2023-08" db="EMBL/GenBank/DDBJ databases">
        <title>Black Yeasts Isolated from many extreme environments.</title>
        <authorList>
            <person name="Coleine C."/>
            <person name="Stajich J.E."/>
            <person name="Selbmann L."/>
        </authorList>
    </citation>
    <scope>NUCLEOTIDE SEQUENCE</scope>
    <source>
        <strain evidence="10">CCFEE 5401</strain>
    </source>
</reference>
<dbReference type="SFLD" id="SFLDG01168">
    <property type="entry name" value="Ferric_reductase_subgroup_(FRE"/>
    <property type="match status" value="1"/>
</dbReference>
<dbReference type="GO" id="GO:0015677">
    <property type="term" value="P:copper ion import"/>
    <property type="evidence" value="ECO:0007669"/>
    <property type="project" value="TreeGrafter"/>
</dbReference>
<dbReference type="InterPro" id="IPR017927">
    <property type="entry name" value="FAD-bd_FR_type"/>
</dbReference>
<dbReference type="GO" id="GO:0006826">
    <property type="term" value="P:iron ion transport"/>
    <property type="evidence" value="ECO:0007669"/>
    <property type="project" value="TreeGrafter"/>
</dbReference>
<dbReference type="PROSITE" id="PS51384">
    <property type="entry name" value="FAD_FR"/>
    <property type="match status" value="1"/>
</dbReference>
<feature type="transmembrane region" description="Helical" evidence="8">
    <location>
        <begin position="279"/>
        <end position="299"/>
    </location>
</feature>
<keyword evidence="6 8" id="KW-0472">Membrane</keyword>
<evidence type="ECO:0000256" key="6">
    <source>
        <dbReference type="ARBA" id="ARBA00023136"/>
    </source>
</evidence>
<feature type="region of interest" description="Disordered" evidence="7">
    <location>
        <begin position="123"/>
        <end position="148"/>
    </location>
</feature>
<dbReference type="AlphaFoldDB" id="A0AAN7YNW2"/>
<evidence type="ECO:0000256" key="2">
    <source>
        <dbReference type="ARBA" id="ARBA00022448"/>
    </source>
</evidence>
<evidence type="ECO:0000256" key="1">
    <source>
        <dbReference type="ARBA" id="ARBA00004141"/>
    </source>
</evidence>
<comment type="caution">
    <text evidence="10">The sequence shown here is derived from an EMBL/GenBank/DDBJ whole genome shotgun (WGS) entry which is preliminary data.</text>
</comment>
<dbReference type="PANTHER" id="PTHR32361">
    <property type="entry name" value="FERRIC/CUPRIC REDUCTASE TRANSMEMBRANE COMPONENT"/>
    <property type="match status" value="1"/>
</dbReference>
<keyword evidence="3 8" id="KW-0812">Transmembrane</keyword>
<dbReference type="Pfam" id="PF08022">
    <property type="entry name" value="FAD_binding_8"/>
    <property type="match status" value="1"/>
</dbReference>
<dbReference type="GO" id="GO:0005886">
    <property type="term" value="C:plasma membrane"/>
    <property type="evidence" value="ECO:0007669"/>
    <property type="project" value="TreeGrafter"/>
</dbReference>
<dbReference type="Pfam" id="PF01794">
    <property type="entry name" value="Ferric_reduct"/>
    <property type="match status" value="1"/>
</dbReference>
<dbReference type="Gene3D" id="3.40.50.80">
    <property type="entry name" value="Nucleotide-binding domain of ferredoxin-NADP reductase (FNR) module"/>
    <property type="match status" value="1"/>
</dbReference>
<dbReference type="InterPro" id="IPR039261">
    <property type="entry name" value="FNR_nucleotide-bd"/>
</dbReference>
<dbReference type="SUPFAM" id="SSF52343">
    <property type="entry name" value="Ferredoxin reductase-like, C-terminal NADP-linked domain"/>
    <property type="match status" value="1"/>
</dbReference>
<comment type="subcellular location">
    <subcellularLocation>
        <location evidence="1">Membrane</location>
        <topology evidence="1">Multi-pass membrane protein</topology>
    </subcellularLocation>
</comment>
<dbReference type="GO" id="GO:0006879">
    <property type="term" value="P:intracellular iron ion homeostasis"/>
    <property type="evidence" value="ECO:0007669"/>
    <property type="project" value="TreeGrafter"/>
</dbReference>
<gene>
    <name evidence="10" type="ORF">LTR62_007581</name>
</gene>
<feature type="transmembrane region" description="Helical" evidence="8">
    <location>
        <begin position="93"/>
        <end position="112"/>
    </location>
</feature>
<evidence type="ECO:0000313" key="10">
    <source>
        <dbReference type="EMBL" id="KAK5109033.1"/>
    </source>
</evidence>
<feature type="transmembrane region" description="Helical" evidence="8">
    <location>
        <begin position="227"/>
        <end position="251"/>
    </location>
</feature>
<dbReference type="InterPro" id="IPR013112">
    <property type="entry name" value="FAD-bd_8"/>
</dbReference>
<evidence type="ECO:0000259" key="9">
    <source>
        <dbReference type="PROSITE" id="PS51384"/>
    </source>
</evidence>
<evidence type="ECO:0000256" key="8">
    <source>
        <dbReference type="SAM" id="Phobius"/>
    </source>
</evidence>
<evidence type="ECO:0000256" key="3">
    <source>
        <dbReference type="ARBA" id="ARBA00022692"/>
    </source>
</evidence>
<feature type="transmembrane region" description="Helical" evidence="8">
    <location>
        <begin position="366"/>
        <end position="384"/>
    </location>
</feature>
<feature type="compositionally biased region" description="Low complexity" evidence="7">
    <location>
        <begin position="128"/>
        <end position="144"/>
    </location>
</feature>